<sequence length="291" mass="32907">MFKVGIIGDEASQDFQTVVDMAVEFNLDSIEVRSVWDKAPQELTDQDIDNMKQILEGTNVKIIGIASPFYKCDIDNTEERKEHINILKQCIKLAKAFDVNLIRTFVFWKIDNIEERWGEIVGSYDEPVRIAESEGITLGMENEYSTNLATAKLTERFIGEIDSPSVKAIWDPANEAHADQDGETPFPDAYNRLKPFMIHAHLKDAARDPKTGEMDSVEVGTGIIDWQGQLQAFIDDGYQGHLTLETHWRPTLKLDEDIVHQPGGSAFSEAGEEASRICLKNLFEMIDKLEQ</sequence>
<dbReference type="PANTHER" id="PTHR12110:SF41">
    <property type="entry name" value="INOSOSE DEHYDRATASE"/>
    <property type="match status" value="1"/>
</dbReference>
<name>A0A382DRN0_9ZZZZ</name>
<dbReference type="SUPFAM" id="SSF51658">
    <property type="entry name" value="Xylose isomerase-like"/>
    <property type="match status" value="1"/>
</dbReference>
<dbReference type="InterPro" id="IPR013022">
    <property type="entry name" value="Xyl_isomerase-like_TIM-brl"/>
</dbReference>
<dbReference type="EMBL" id="UINC01040426">
    <property type="protein sequence ID" value="SVB40283.1"/>
    <property type="molecule type" value="Genomic_DNA"/>
</dbReference>
<gene>
    <name evidence="2" type="ORF">METZ01_LOCUS193137</name>
</gene>
<dbReference type="AlphaFoldDB" id="A0A382DRN0"/>
<evidence type="ECO:0000313" key="2">
    <source>
        <dbReference type="EMBL" id="SVB40283.1"/>
    </source>
</evidence>
<dbReference type="Pfam" id="PF01261">
    <property type="entry name" value="AP_endonuc_2"/>
    <property type="match status" value="1"/>
</dbReference>
<evidence type="ECO:0000259" key="1">
    <source>
        <dbReference type="Pfam" id="PF01261"/>
    </source>
</evidence>
<feature type="domain" description="Xylose isomerase-like TIM barrel" evidence="1">
    <location>
        <begin position="20"/>
        <end position="253"/>
    </location>
</feature>
<dbReference type="InterPro" id="IPR036237">
    <property type="entry name" value="Xyl_isomerase-like_sf"/>
</dbReference>
<reference evidence="2" key="1">
    <citation type="submission" date="2018-05" db="EMBL/GenBank/DDBJ databases">
        <authorList>
            <person name="Lanie J.A."/>
            <person name="Ng W.-L."/>
            <person name="Kazmierczak K.M."/>
            <person name="Andrzejewski T.M."/>
            <person name="Davidsen T.M."/>
            <person name="Wayne K.J."/>
            <person name="Tettelin H."/>
            <person name="Glass J.I."/>
            <person name="Rusch D."/>
            <person name="Podicherti R."/>
            <person name="Tsui H.-C.T."/>
            <person name="Winkler M.E."/>
        </authorList>
    </citation>
    <scope>NUCLEOTIDE SEQUENCE</scope>
</reference>
<proteinExistence type="predicted"/>
<organism evidence="2">
    <name type="scientific">marine metagenome</name>
    <dbReference type="NCBI Taxonomy" id="408172"/>
    <lineage>
        <taxon>unclassified sequences</taxon>
        <taxon>metagenomes</taxon>
        <taxon>ecological metagenomes</taxon>
    </lineage>
</organism>
<dbReference type="Gene3D" id="3.20.20.150">
    <property type="entry name" value="Divalent-metal-dependent TIM barrel enzymes"/>
    <property type="match status" value="1"/>
</dbReference>
<dbReference type="PANTHER" id="PTHR12110">
    <property type="entry name" value="HYDROXYPYRUVATE ISOMERASE"/>
    <property type="match status" value="1"/>
</dbReference>
<dbReference type="InterPro" id="IPR050312">
    <property type="entry name" value="IolE/XylAMocC-like"/>
</dbReference>
<protein>
    <recommendedName>
        <fullName evidence="1">Xylose isomerase-like TIM barrel domain-containing protein</fullName>
    </recommendedName>
</protein>
<accession>A0A382DRN0</accession>